<sequence>FLEFHAPRSLRQMLADASVQYPNLAPESYVVSNLTEYLAKQREVILGPDLSDRRNVMSSLIQSRDIQNAIKEEIIRSNITPSQAEQKAIGYMNEIVSDYSPSSVRVFDRGLA</sequence>
<feature type="non-terminal residue" evidence="1">
    <location>
        <position position="112"/>
    </location>
</feature>
<dbReference type="AlphaFoldDB" id="A0AAJ2H4Q8"/>
<name>A0AAJ2H4Q8_9HYPH</name>
<proteinExistence type="predicted"/>
<evidence type="ECO:0000313" key="2">
    <source>
        <dbReference type="Proteomes" id="UP001268610"/>
    </source>
</evidence>
<evidence type="ECO:0000313" key="1">
    <source>
        <dbReference type="EMBL" id="MDR9778839.1"/>
    </source>
</evidence>
<gene>
    <name evidence="1" type="ORF">RJJ65_40545</name>
</gene>
<dbReference type="EMBL" id="JAVLSF010001274">
    <property type="protein sequence ID" value="MDR9778839.1"/>
    <property type="molecule type" value="Genomic_DNA"/>
</dbReference>
<protein>
    <submittedName>
        <fullName evidence="1">Uncharacterized protein</fullName>
    </submittedName>
</protein>
<accession>A0AAJ2H4Q8</accession>
<organism evidence="1 2">
    <name type="scientific">Rhizobium hidalgonense</name>
    <dbReference type="NCBI Taxonomy" id="1538159"/>
    <lineage>
        <taxon>Bacteria</taxon>
        <taxon>Pseudomonadati</taxon>
        <taxon>Pseudomonadota</taxon>
        <taxon>Alphaproteobacteria</taxon>
        <taxon>Hyphomicrobiales</taxon>
        <taxon>Rhizobiaceae</taxon>
        <taxon>Rhizobium/Agrobacterium group</taxon>
        <taxon>Rhizobium</taxon>
    </lineage>
</organism>
<feature type="non-terminal residue" evidence="1">
    <location>
        <position position="1"/>
    </location>
</feature>
<dbReference type="Proteomes" id="UP001268610">
    <property type="component" value="Unassembled WGS sequence"/>
</dbReference>
<reference evidence="1" key="1">
    <citation type="submission" date="2023-04" db="EMBL/GenBank/DDBJ databases">
        <title>Genomic characterization of faba bean (Vicia faba) microsymbionts in Mexican soils.</title>
        <authorList>
            <person name="Rivera Orduna F.N."/>
            <person name="Guevara-Luna J."/>
            <person name="Yan J."/>
            <person name="Arroyo-Herrera I."/>
            <person name="Li Y."/>
            <person name="Vasquez-Murrieta M.S."/>
            <person name="Wang E.T."/>
        </authorList>
    </citation>
    <scope>NUCLEOTIDE SEQUENCE</scope>
    <source>
        <strain evidence="1">CH26</strain>
    </source>
</reference>
<comment type="caution">
    <text evidence="1">The sequence shown here is derived from an EMBL/GenBank/DDBJ whole genome shotgun (WGS) entry which is preliminary data.</text>
</comment>